<dbReference type="Pfam" id="PF00666">
    <property type="entry name" value="Cathelicidins"/>
    <property type="match status" value="1"/>
</dbReference>
<dbReference type="InterPro" id="IPR046350">
    <property type="entry name" value="Cystatin_sf"/>
</dbReference>
<gene>
    <name evidence="7" type="ORF">HJG60_002027</name>
</gene>
<dbReference type="AlphaFoldDB" id="A0A834DZZ5"/>
<comment type="similarity">
    <text evidence="2">Belongs to the cathelicidin family.</text>
</comment>
<comment type="caution">
    <text evidence="7">The sequence shown here is derived from an EMBL/GenBank/DDBJ whole genome shotgun (WGS) entry which is preliminary data.</text>
</comment>
<dbReference type="GO" id="GO:0045087">
    <property type="term" value="P:innate immune response"/>
    <property type="evidence" value="ECO:0007669"/>
    <property type="project" value="TreeGrafter"/>
</dbReference>
<dbReference type="InterPro" id="IPR001894">
    <property type="entry name" value="Cathelicidin-like"/>
</dbReference>
<dbReference type="EMBL" id="JABVXQ010000007">
    <property type="protein sequence ID" value="KAF6098809.1"/>
    <property type="molecule type" value="Genomic_DNA"/>
</dbReference>
<organism evidence="7 8">
    <name type="scientific">Phyllostomus discolor</name>
    <name type="common">pale spear-nosed bat</name>
    <dbReference type="NCBI Taxonomy" id="89673"/>
    <lineage>
        <taxon>Eukaryota</taxon>
        <taxon>Metazoa</taxon>
        <taxon>Chordata</taxon>
        <taxon>Craniata</taxon>
        <taxon>Vertebrata</taxon>
        <taxon>Euteleostomi</taxon>
        <taxon>Mammalia</taxon>
        <taxon>Eutheria</taxon>
        <taxon>Laurasiatheria</taxon>
        <taxon>Chiroptera</taxon>
        <taxon>Yangochiroptera</taxon>
        <taxon>Phyllostomidae</taxon>
        <taxon>Phyllostominae</taxon>
        <taxon>Phyllostomus</taxon>
    </lineage>
</organism>
<keyword evidence="3" id="KW-0964">Secreted</keyword>
<dbReference type="Proteomes" id="UP000664940">
    <property type="component" value="Unassembled WGS sequence"/>
</dbReference>
<evidence type="ECO:0000256" key="1">
    <source>
        <dbReference type="ARBA" id="ARBA00004613"/>
    </source>
</evidence>
<name>A0A834DZZ5_9CHIR</name>
<evidence type="ECO:0000313" key="8">
    <source>
        <dbReference type="Proteomes" id="UP000664940"/>
    </source>
</evidence>
<dbReference type="PANTHER" id="PTHR10206:SF2">
    <property type="entry name" value="CATHELICIDIN ANTIMICROBIAL PEPTIDE"/>
    <property type="match status" value="1"/>
</dbReference>
<evidence type="ECO:0000256" key="6">
    <source>
        <dbReference type="ARBA" id="ARBA00023157"/>
    </source>
</evidence>
<evidence type="ECO:0000313" key="7">
    <source>
        <dbReference type="EMBL" id="KAF6098809.1"/>
    </source>
</evidence>
<protein>
    <submittedName>
        <fullName evidence="7">Cathelicidin antimicrobial peptide</fullName>
    </submittedName>
</protein>
<dbReference type="FunFam" id="3.10.450.10:FF:000003">
    <property type="entry name" value="Cathelicidin antimicrobial peptide"/>
    <property type="match status" value="1"/>
</dbReference>
<comment type="subcellular location">
    <subcellularLocation>
        <location evidence="1">Secreted</location>
    </subcellularLocation>
</comment>
<proteinExistence type="inferred from homology"/>
<dbReference type="GO" id="GO:0050829">
    <property type="term" value="P:defense response to Gram-negative bacterium"/>
    <property type="evidence" value="ECO:0007669"/>
    <property type="project" value="TreeGrafter"/>
</dbReference>
<dbReference type="SUPFAM" id="SSF54403">
    <property type="entry name" value="Cystatin/monellin"/>
    <property type="match status" value="1"/>
</dbReference>
<dbReference type="Gene3D" id="3.10.450.10">
    <property type="match status" value="1"/>
</dbReference>
<evidence type="ECO:0000256" key="2">
    <source>
        <dbReference type="ARBA" id="ARBA00005320"/>
    </source>
</evidence>
<accession>A0A834DZZ5</accession>
<keyword evidence="4" id="KW-0929">Antimicrobial</keyword>
<dbReference type="GO" id="GO:0001530">
    <property type="term" value="F:lipopolysaccharide binding"/>
    <property type="evidence" value="ECO:0007669"/>
    <property type="project" value="TreeGrafter"/>
</dbReference>
<dbReference type="GO" id="GO:0005615">
    <property type="term" value="C:extracellular space"/>
    <property type="evidence" value="ECO:0007669"/>
    <property type="project" value="TreeGrafter"/>
</dbReference>
<reference evidence="7 8" key="1">
    <citation type="journal article" date="2020" name="Nature">
        <title>Six reference-quality genomes reveal evolution of bat adaptations.</title>
        <authorList>
            <person name="Jebb D."/>
            <person name="Huang Z."/>
            <person name="Pippel M."/>
            <person name="Hughes G.M."/>
            <person name="Lavrichenko K."/>
            <person name="Devanna P."/>
            <person name="Winkler S."/>
            <person name="Jermiin L.S."/>
            <person name="Skirmuntt E.C."/>
            <person name="Katzourakis A."/>
            <person name="Burkitt-Gray L."/>
            <person name="Ray D.A."/>
            <person name="Sullivan K.A.M."/>
            <person name="Roscito J.G."/>
            <person name="Kirilenko B.M."/>
            <person name="Davalos L.M."/>
            <person name="Corthals A.P."/>
            <person name="Power M.L."/>
            <person name="Jones G."/>
            <person name="Ransome R.D."/>
            <person name="Dechmann D.K.N."/>
            <person name="Locatelli A.G."/>
            <person name="Puechmaille S.J."/>
            <person name="Fedrigo O."/>
            <person name="Jarvis E.D."/>
            <person name="Hiller M."/>
            <person name="Vernes S.C."/>
            <person name="Myers E.W."/>
            <person name="Teeling E.C."/>
        </authorList>
    </citation>
    <scope>NUCLEOTIDE SEQUENCE [LARGE SCALE GENOMIC DNA]</scope>
    <source>
        <strain evidence="7">Bat1K_MPI-CBG_1</strain>
    </source>
</reference>
<keyword evidence="5" id="KW-0044">Antibiotic</keyword>
<dbReference type="PANTHER" id="PTHR10206">
    <property type="entry name" value="CATHELICIDIN"/>
    <property type="match status" value="1"/>
</dbReference>
<dbReference type="GO" id="GO:0061844">
    <property type="term" value="P:antimicrobial humoral immune response mediated by antimicrobial peptide"/>
    <property type="evidence" value="ECO:0007669"/>
    <property type="project" value="TreeGrafter"/>
</dbReference>
<keyword evidence="6" id="KW-1015">Disulfide bond</keyword>
<sequence length="260" mass="28916">MPHTGWVRRPSQGGRMQSWARLPSSLLGISPPLSNPGRNFPEGPRTGRYGARKMEKRFLEVAQEADLAHCAAGPLRPQQRSGGGRLGTMETQRDNLPWGRWSLLLLLLGLAVPPAAAQVLGYNEAVLAAVDGYNQRSSEANLYRLLELDPQRPDADDNPNTPKPVSFTVKETVCPRTTQLPPEQCEFQENGLVKQCAGTVSLDQASGYFDINCVEIQDVQLGDTEQTAFRGGSTNGEFDRFRRFPPFPRIPRFPRFPRFP</sequence>
<dbReference type="GO" id="GO:0050830">
    <property type="term" value="P:defense response to Gram-positive bacterium"/>
    <property type="evidence" value="ECO:0007669"/>
    <property type="project" value="TreeGrafter"/>
</dbReference>
<evidence type="ECO:0000256" key="4">
    <source>
        <dbReference type="ARBA" id="ARBA00022529"/>
    </source>
</evidence>
<evidence type="ECO:0000256" key="3">
    <source>
        <dbReference type="ARBA" id="ARBA00022525"/>
    </source>
</evidence>
<evidence type="ECO:0000256" key="5">
    <source>
        <dbReference type="ARBA" id="ARBA00023022"/>
    </source>
</evidence>